<dbReference type="PROSITE" id="PS50853">
    <property type="entry name" value="FN3"/>
    <property type="match status" value="1"/>
</dbReference>
<dbReference type="PRINTS" id="PR00813">
    <property type="entry name" value="BCTERIALGSPG"/>
</dbReference>
<dbReference type="Pfam" id="PF00041">
    <property type="entry name" value="fn3"/>
    <property type="match status" value="1"/>
</dbReference>
<name>A0A2N5ZM81_MUIH1</name>
<dbReference type="Proteomes" id="UP000234857">
    <property type="component" value="Unassembled WGS sequence"/>
</dbReference>
<keyword evidence="1" id="KW-0488">Methylation</keyword>
<sequence length="1268" mass="137077">MGYFRIRKKAITMIELMAVVVIMSIMASLAIPDVINYIGGRKEKTLIENLGLIRTAISQFMIDHSENPKTYMFMATFDENNPSQWRDQVFFQDNDSTNDVNISSPTCLQQLVEDRYLLNLPNNPYTGGPDWQVRGFAEPKNLSTSWLDAVNDDYFINKDIFPRVTTNANRESGVTLNVGNLVGIYDVRAGDSENNYHADIDSWDERQDGKWQDFPNEIKRIIVRPNEIDINTNQMIDFVQMISNGSMEVIAYYIDGTQTLIDPYFLGYYIITGSGSFTTDTATYYRYTAPVSPEEAIIGLSYTDTTVVDPITKTTELTVNVTAVLDHITIDPTNFVVLTNSVYSMFNVVVTAHYLDGSTNIVTPNVQWQHLSGPGSLDQSFNLNTDTTTGTATLKCVYEEAGIQKDTLATIDIEAELSYLTCLPNDVEIQTGESVSLISDVNVVAHFNDGSMKDVTALANWADATTSPPAPVLPFGILAGSNYNAPNNQIGTAIMRCDYSENGITKTVDFPITVKRKLVGVSIDPIAYTVKTGQSINLNTLVDVEATYSDGTQLPVTSANWMHSSGVGAVSANTFIADAAIAGTANLICVVSEDGVTITNNFIMTVKKVVENLNLSSVTTTIKTGESFDLSTITSTAVFSDGTSQVVAPTWSLISGIGSIAGSVYNAPAAISGSAVIKGSYTFDGITVTANFTVTIKRVLSSITLSQTSIEMDTSDTFNLAGITVTAHYTDGASQTVTPNSYAVSFGIGSLSGSTFVAPPDKSTENYNSGSNPSEITFSYTEDSMTSTAIVTATIYKILTGIEADDHDFVMLTGDVKNMNDFAVTAHYTDNVDEIVTSLCTYTVKSGSCSIVGSSFNSGMVNESPEVEISYIYRGVTEKDSVIFSIKRYPTTLDVTPISFDCYTSETYELSSLTYVLHYSDGTSVNLAYYDVTWAVSSGLGVISLPDYEAPEDYDEPSGDSSSLTLTAEYSQSVATDDGTMNYLISGSISGTLQPIPEELVITPDPGVALTNQVKDLNTIFSTMLSVSDGNFGAVNPYWAIVSGTGSISGTSTYNAPSSEDNVTLRATYDYVGYDGTIFGVTKEVDINVYKYPTGLTLSTSNHSMGCYDHFDVDTVTCTVSWSAGPDTTTNAEVWSKTGNGSFSDPDYYANFIADGTATLTATYTDPISGTVVSADLDITVTLVAPYQKPTNLTVNWDTQTKIDLSWDSVFLATSYNLYLDGTFEANVTGTSYTFTGLSSGTWYDMDVAGVNVKGEGPSEQKSNKTDN</sequence>
<dbReference type="SMART" id="SM00060">
    <property type="entry name" value="FN3"/>
    <property type="match status" value="1"/>
</dbReference>
<evidence type="ECO:0000256" key="2">
    <source>
        <dbReference type="SAM" id="Phobius"/>
    </source>
</evidence>
<keyword evidence="2" id="KW-0812">Transmembrane</keyword>
<dbReference type="InterPro" id="IPR045584">
    <property type="entry name" value="Pilin-like"/>
</dbReference>
<gene>
    <name evidence="4" type="ORF">C0601_00965</name>
</gene>
<accession>A0A2N5ZM81</accession>
<evidence type="ECO:0000256" key="1">
    <source>
        <dbReference type="ARBA" id="ARBA00022481"/>
    </source>
</evidence>
<dbReference type="CDD" id="cd00063">
    <property type="entry name" value="FN3"/>
    <property type="match status" value="1"/>
</dbReference>
<keyword evidence="2" id="KW-0472">Membrane</keyword>
<dbReference type="Gene3D" id="3.30.700.10">
    <property type="entry name" value="Glycoprotein, Type 4 Pilin"/>
    <property type="match status" value="1"/>
</dbReference>
<dbReference type="SUPFAM" id="SSF54523">
    <property type="entry name" value="Pili subunits"/>
    <property type="match status" value="1"/>
</dbReference>
<dbReference type="Gene3D" id="2.60.40.10">
    <property type="entry name" value="Immunoglobulins"/>
    <property type="match status" value="1"/>
</dbReference>
<keyword evidence="2" id="KW-1133">Transmembrane helix</keyword>
<dbReference type="InterPro" id="IPR013783">
    <property type="entry name" value="Ig-like_fold"/>
</dbReference>
<dbReference type="InterPro" id="IPR000983">
    <property type="entry name" value="Bac_GSPG_pilin"/>
</dbReference>
<evidence type="ECO:0000313" key="5">
    <source>
        <dbReference type="Proteomes" id="UP000234857"/>
    </source>
</evidence>
<comment type="caution">
    <text evidence="4">The sequence shown here is derived from an EMBL/GenBank/DDBJ whole genome shotgun (WGS) entry which is preliminary data.</text>
</comment>
<organism evidence="4 5">
    <name type="scientific">Muiribacterium halophilum</name>
    <dbReference type="NCBI Taxonomy" id="2053465"/>
    <lineage>
        <taxon>Bacteria</taxon>
        <taxon>Candidatus Muiribacteriota</taxon>
        <taxon>Candidatus Muiribacteriia</taxon>
        <taxon>Candidatus Muiribacteriales</taxon>
        <taxon>Candidatus Muiribacteriaceae</taxon>
        <taxon>Candidatus Muiribacterium</taxon>
    </lineage>
</organism>
<dbReference type="AlphaFoldDB" id="A0A2N5ZM81"/>
<evidence type="ECO:0000259" key="3">
    <source>
        <dbReference type="PROSITE" id="PS50853"/>
    </source>
</evidence>
<dbReference type="GO" id="GO:0015627">
    <property type="term" value="C:type II protein secretion system complex"/>
    <property type="evidence" value="ECO:0007669"/>
    <property type="project" value="InterPro"/>
</dbReference>
<dbReference type="InterPro" id="IPR036116">
    <property type="entry name" value="FN3_sf"/>
</dbReference>
<proteinExistence type="predicted"/>
<dbReference type="GO" id="GO:0015628">
    <property type="term" value="P:protein secretion by the type II secretion system"/>
    <property type="evidence" value="ECO:0007669"/>
    <property type="project" value="InterPro"/>
</dbReference>
<dbReference type="SUPFAM" id="SSF49265">
    <property type="entry name" value="Fibronectin type III"/>
    <property type="match status" value="1"/>
</dbReference>
<reference evidence="4 5" key="1">
    <citation type="submission" date="2017-11" db="EMBL/GenBank/DDBJ databases">
        <title>Genome-resolved metagenomics identifies genetic mobility, metabolic interactions, and unexpected diversity in perchlorate-reducing communities.</title>
        <authorList>
            <person name="Barnum T.P."/>
            <person name="Figueroa I.A."/>
            <person name="Carlstrom C.I."/>
            <person name="Lucas L.N."/>
            <person name="Engelbrektson A.L."/>
            <person name="Coates J.D."/>
        </authorList>
    </citation>
    <scope>NUCLEOTIDE SEQUENCE [LARGE SCALE GENOMIC DNA]</scope>
    <source>
        <strain evidence="4">BM706</strain>
    </source>
</reference>
<evidence type="ECO:0000313" key="4">
    <source>
        <dbReference type="EMBL" id="PLX19766.1"/>
    </source>
</evidence>
<dbReference type="InterPro" id="IPR003961">
    <property type="entry name" value="FN3_dom"/>
</dbReference>
<feature type="transmembrane region" description="Helical" evidence="2">
    <location>
        <begin position="12"/>
        <end position="31"/>
    </location>
</feature>
<dbReference type="EMBL" id="PKTG01000019">
    <property type="protein sequence ID" value="PLX19766.1"/>
    <property type="molecule type" value="Genomic_DNA"/>
</dbReference>
<protein>
    <recommendedName>
        <fullName evidence="3">Fibronectin type-III domain-containing protein</fullName>
    </recommendedName>
</protein>
<feature type="domain" description="Fibronectin type-III" evidence="3">
    <location>
        <begin position="1189"/>
        <end position="1268"/>
    </location>
</feature>